<keyword evidence="3" id="KW-0677">Repeat</keyword>
<dbReference type="InterPro" id="IPR049883">
    <property type="entry name" value="NOTCH1_EGF-like"/>
</dbReference>
<feature type="chain" id="PRO_5043654054" description="Uromodulin" evidence="5">
    <location>
        <begin position="21"/>
        <end position="332"/>
    </location>
</feature>
<name>A0AAW0NSC8_9GOBI</name>
<evidence type="ECO:0008006" key="10">
    <source>
        <dbReference type="Google" id="ProtNLM"/>
    </source>
</evidence>
<reference evidence="9" key="1">
    <citation type="submission" date="2024-04" db="EMBL/GenBank/DDBJ databases">
        <title>Salinicola lusitanus LLJ914,a marine bacterium isolated from the Okinawa Trough.</title>
        <authorList>
            <person name="Li J."/>
        </authorList>
    </citation>
    <scope>NUCLEOTIDE SEQUENCE [LARGE SCALE GENOMIC DNA]</scope>
</reference>
<evidence type="ECO:0000259" key="6">
    <source>
        <dbReference type="Pfam" id="PF07645"/>
    </source>
</evidence>
<dbReference type="PROSITE" id="PS01187">
    <property type="entry name" value="EGF_CA"/>
    <property type="match status" value="1"/>
</dbReference>
<accession>A0AAW0NSC8</accession>
<feature type="domain" description="UMOD/GP2/OIT3-like D8C" evidence="7">
    <location>
        <begin position="194"/>
        <end position="286"/>
    </location>
</feature>
<dbReference type="Pfam" id="PF23283">
    <property type="entry name" value="D8C_UMOD"/>
    <property type="match status" value="1"/>
</dbReference>
<dbReference type="InterPro" id="IPR057774">
    <property type="entry name" value="D8C_UMOD/GP2/OIT3-like"/>
</dbReference>
<proteinExistence type="predicted"/>
<evidence type="ECO:0000256" key="2">
    <source>
        <dbReference type="ARBA" id="ARBA00022729"/>
    </source>
</evidence>
<evidence type="ECO:0000313" key="9">
    <source>
        <dbReference type="Proteomes" id="UP001460270"/>
    </source>
</evidence>
<keyword evidence="1" id="KW-0245">EGF-like domain</keyword>
<feature type="signal peptide" evidence="5">
    <location>
        <begin position="1"/>
        <end position="20"/>
    </location>
</feature>
<dbReference type="InterPro" id="IPR018097">
    <property type="entry name" value="EGF_Ca-bd_CS"/>
</dbReference>
<feature type="domain" description="NOTCH1 EGF-like calcium-binding" evidence="6">
    <location>
        <begin position="92"/>
        <end position="119"/>
    </location>
</feature>
<evidence type="ECO:0000313" key="8">
    <source>
        <dbReference type="EMBL" id="KAK7907579.1"/>
    </source>
</evidence>
<dbReference type="AlphaFoldDB" id="A0AAW0NSC8"/>
<evidence type="ECO:0000256" key="1">
    <source>
        <dbReference type="ARBA" id="ARBA00022536"/>
    </source>
</evidence>
<evidence type="ECO:0000259" key="7">
    <source>
        <dbReference type="Pfam" id="PF23283"/>
    </source>
</evidence>
<keyword evidence="4" id="KW-1015">Disulfide bond</keyword>
<dbReference type="GO" id="GO:0030855">
    <property type="term" value="P:epithelial cell differentiation"/>
    <property type="evidence" value="ECO:0007669"/>
    <property type="project" value="UniProtKB-ARBA"/>
</dbReference>
<evidence type="ECO:0000256" key="5">
    <source>
        <dbReference type="SAM" id="SignalP"/>
    </source>
</evidence>
<dbReference type="FunFam" id="2.10.25.10:FF:000038">
    <property type="entry name" value="Fibrillin 2"/>
    <property type="match status" value="1"/>
</dbReference>
<dbReference type="SUPFAM" id="SSF57196">
    <property type="entry name" value="EGF/Laminin"/>
    <property type="match status" value="1"/>
</dbReference>
<protein>
    <recommendedName>
        <fullName evidence="10">Uromodulin</fullName>
    </recommendedName>
</protein>
<comment type="caution">
    <text evidence="8">The sequence shown here is derived from an EMBL/GenBank/DDBJ whole genome shotgun (WGS) entry which is preliminary data.</text>
</comment>
<gene>
    <name evidence="8" type="ORF">WMY93_016191</name>
</gene>
<sequence>MEKLGMLSLFLILQINAAYASDALVTSCDLCHFEATCLKPEEKGDVRAPLSCQCKDGFVGDGMSCYDVKECGAGSSCCSIGYEWSSKDGCVDIDECSLTPSPCSASQLCQNTPGSFECVTKLARRKRSVGQSVQFPCGNNVCPHGMDCITQNGTSRCADPCEQYTVLDELWRATDNRLTGYPECDNTKDWQGWYRMFLNGSSAQITERCIDHYMCGTHAPMSITEPHPIQSNYIERRSVCATWQSTCCYFHDNFGTPPHVHIKRCYGQYYVYKFERRGSCSYAYCAELTNSSSTPSPAPTHIVTTTPTTTTSSAGVEGRCAWSMVGTAVLDE</sequence>
<keyword evidence="9" id="KW-1185">Reference proteome</keyword>
<dbReference type="Proteomes" id="UP001460270">
    <property type="component" value="Unassembled WGS sequence"/>
</dbReference>
<keyword evidence="2 5" id="KW-0732">Signal</keyword>
<dbReference type="EMBL" id="JBBPFD010000011">
    <property type="protein sequence ID" value="KAK7907579.1"/>
    <property type="molecule type" value="Genomic_DNA"/>
</dbReference>
<dbReference type="GO" id="GO:0005509">
    <property type="term" value="F:calcium ion binding"/>
    <property type="evidence" value="ECO:0007669"/>
    <property type="project" value="InterPro"/>
</dbReference>
<dbReference type="Gene3D" id="2.10.25.10">
    <property type="entry name" value="Laminin"/>
    <property type="match status" value="2"/>
</dbReference>
<dbReference type="CDD" id="cd00054">
    <property type="entry name" value="EGF_CA"/>
    <property type="match status" value="1"/>
</dbReference>
<dbReference type="Pfam" id="PF07645">
    <property type="entry name" value="EGF_CA"/>
    <property type="match status" value="1"/>
</dbReference>
<organism evidence="8 9">
    <name type="scientific">Mugilogobius chulae</name>
    <name type="common">yellowstripe goby</name>
    <dbReference type="NCBI Taxonomy" id="88201"/>
    <lineage>
        <taxon>Eukaryota</taxon>
        <taxon>Metazoa</taxon>
        <taxon>Chordata</taxon>
        <taxon>Craniata</taxon>
        <taxon>Vertebrata</taxon>
        <taxon>Euteleostomi</taxon>
        <taxon>Actinopterygii</taxon>
        <taxon>Neopterygii</taxon>
        <taxon>Teleostei</taxon>
        <taxon>Neoteleostei</taxon>
        <taxon>Acanthomorphata</taxon>
        <taxon>Gobiaria</taxon>
        <taxon>Gobiiformes</taxon>
        <taxon>Gobioidei</taxon>
        <taxon>Gobiidae</taxon>
        <taxon>Gobionellinae</taxon>
        <taxon>Mugilogobius</taxon>
    </lineage>
</organism>
<evidence type="ECO:0000256" key="4">
    <source>
        <dbReference type="ARBA" id="ARBA00023157"/>
    </source>
</evidence>
<evidence type="ECO:0000256" key="3">
    <source>
        <dbReference type="ARBA" id="ARBA00022737"/>
    </source>
</evidence>